<dbReference type="InterPro" id="IPR050093">
    <property type="entry name" value="ABC_SmlMolc_Importer"/>
</dbReference>
<keyword evidence="3" id="KW-0410">Iron transport</keyword>
<dbReference type="InterPro" id="IPR003439">
    <property type="entry name" value="ABC_transporter-like_ATP-bd"/>
</dbReference>
<evidence type="ECO:0000256" key="8">
    <source>
        <dbReference type="ARBA" id="ARBA00023136"/>
    </source>
</evidence>
<dbReference type="GO" id="GO:0016020">
    <property type="term" value="C:membrane"/>
    <property type="evidence" value="ECO:0007669"/>
    <property type="project" value="InterPro"/>
</dbReference>
<evidence type="ECO:0000256" key="5">
    <source>
        <dbReference type="ARBA" id="ARBA00022840"/>
    </source>
</evidence>
<keyword evidence="4" id="KW-0547">Nucleotide-binding</keyword>
<gene>
    <name evidence="10" type="ORF">SAMN04488505_108202</name>
</gene>
<dbReference type="SUPFAM" id="SSF52540">
    <property type="entry name" value="P-loop containing nucleoside triphosphate hydrolases"/>
    <property type="match status" value="1"/>
</dbReference>
<dbReference type="CDD" id="cd03259">
    <property type="entry name" value="ABC_Carb_Solutes_like"/>
    <property type="match status" value="1"/>
</dbReference>
<name>A0A1H8E6S8_9BACT</name>
<dbReference type="SMART" id="SM00382">
    <property type="entry name" value="AAA"/>
    <property type="match status" value="1"/>
</dbReference>
<evidence type="ECO:0000256" key="2">
    <source>
        <dbReference type="ARBA" id="ARBA00022475"/>
    </source>
</evidence>
<dbReference type="Pfam" id="PF00005">
    <property type="entry name" value="ABC_tran"/>
    <property type="match status" value="1"/>
</dbReference>
<keyword evidence="11" id="KW-1185">Reference proteome</keyword>
<evidence type="ECO:0000256" key="3">
    <source>
        <dbReference type="ARBA" id="ARBA00022496"/>
    </source>
</evidence>
<dbReference type="InterPro" id="IPR015853">
    <property type="entry name" value="ABC_transpr_FbpC"/>
</dbReference>
<dbReference type="EMBL" id="FOBB01000008">
    <property type="protein sequence ID" value="SEN15126.1"/>
    <property type="molecule type" value="Genomic_DNA"/>
</dbReference>
<dbReference type="GO" id="GO:0015408">
    <property type="term" value="F:ABC-type ferric iron transporter activity"/>
    <property type="evidence" value="ECO:0007669"/>
    <property type="project" value="InterPro"/>
</dbReference>
<evidence type="ECO:0000256" key="6">
    <source>
        <dbReference type="ARBA" id="ARBA00023004"/>
    </source>
</evidence>
<dbReference type="InterPro" id="IPR027417">
    <property type="entry name" value="P-loop_NTPase"/>
</dbReference>
<evidence type="ECO:0000256" key="4">
    <source>
        <dbReference type="ARBA" id="ARBA00022741"/>
    </source>
</evidence>
<dbReference type="AlphaFoldDB" id="A0A1H8E6S8"/>
<evidence type="ECO:0000259" key="9">
    <source>
        <dbReference type="PROSITE" id="PS50893"/>
    </source>
</evidence>
<keyword evidence="7" id="KW-0406">Ion transport</keyword>
<dbReference type="Gene3D" id="3.40.50.300">
    <property type="entry name" value="P-loop containing nucleotide triphosphate hydrolases"/>
    <property type="match status" value="1"/>
</dbReference>
<dbReference type="GO" id="GO:0005524">
    <property type="term" value="F:ATP binding"/>
    <property type="evidence" value="ECO:0007669"/>
    <property type="project" value="UniProtKB-KW"/>
</dbReference>
<dbReference type="PROSITE" id="PS50893">
    <property type="entry name" value="ABC_TRANSPORTER_2"/>
    <property type="match status" value="1"/>
</dbReference>
<evidence type="ECO:0000256" key="1">
    <source>
        <dbReference type="ARBA" id="ARBA00022448"/>
    </source>
</evidence>
<evidence type="ECO:0000313" key="10">
    <source>
        <dbReference type="EMBL" id="SEN15126.1"/>
    </source>
</evidence>
<reference evidence="10 11" key="1">
    <citation type="submission" date="2016-10" db="EMBL/GenBank/DDBJ databases">
        <authorList>
            <person name="de Groot N.N."/>
        </authorList>
    </citation>
    <scope>NUCLEOTIDE SEQUENCE [LARGE SCALE GENOMIC DNA]</scope>
    <source>
        <strain evidence="10 11">DSM 21039</strain>
    </source>
</reference>
<keyword evidence="1" id="KW-0813">Transport</keyword>
<dbReference type="InterPro" id="IPR017871">
    <property type="entry name" value="ABC_transporter-like_CS"/>
</dbReference>
<keyword evidence="8" id="KW-0472">Membrane</keyword>
<keyword evidence="5 10" id="KW-0067">ATP-binding</keyword>
<dbReference type="OrthoDB" id="9802264at2"/>
<dbReference type="InterPro" id="IPR003593">
    <property type="entry name" value="AAA+_ATPase"/>
</dbReference>
<dbReference type="STRING" id="573321.SAMN04488505_108202"/>
<dbReference type="PROSITE" id="PS00211">
    <property type="entry name" value="ABC_TRANSPORTER_1"/>
    <property type="match status" value="1"/>
</dbReference>
<accession>A0A1H8E6S8</accession>
<sequence>MIEFSLHKTLHTAEGEMQLNVSAKIESGKFVSLYGASGSGKTSLLRMLAGFMKPENGYIKVNDAVWFDRAKKINTEPQHRKIGFVFQDYALFPNMNVRENISFALKKNESKEIVDELLELSGLSNLANRKIQALSGGQQQRVALARAIVKKPSVLLLDEPLSAVDSGMRAQLQGTLAEMHKRFGLTTILVSHNSDEIVKLSDTVFHLENGKFQQQAAPATFFLNAFTPGTLTGTIVAIEDNGNAVVLIDDRMIRIDPSIKRLKINDKVEIICDPGTVSILDHRDC</sequence>
<keyword evidence="2" id="KW-1003">Cell membrane</keyword>
<dbReference type="RefSeq" id="WP_089918899.1">
    <property type="nucleotide sequence ID" value="NZ_FOBB01000008.1"/>
</dbReference>
<dbReference type="PANTHER" id="PTHR42781:SF4">
    <property type="entry name" value="SPERMIDINE_PUTRESCINE IMPORT ATP-BINDING PROTEIN POTA"/>
    <property type="match status" value="1"/>
</dbReference>
<feature type="domain" description="ABC transporter" evidence="9">
    <location>
        <begin position="1"/>
        <end position="234"/>
    </location>
</feature>
<protein>
    <submittedName>
        <fullName evidence="10">Molybdate transport system ATP-binding protein</fullName>
    </submittedName>
</protein>
<evidence type="ECO:0000313" key="11">
    <source>
        <dbReference type="Proteomes" id="UP000198984"/>
    </source>
</evidence>
<proteinExistence type="predicted"/>
<evidence type="ECO:0000256" key="7">
    <source>
        <dbReference type="ARBA" id="ARBA00023065"/>
    </source>
</evidence>
<keyword evidence="6" id="KW-0408">Iron</keyword>
<organism evidence="10 11">
    <name type="scientific">Chitinophaga rupis</name>
    <dbReference type="NCBI Taxonomy" id="573321"/>
    <lineage>
        <taxon>Bacteria</taxon>
        <taxon>Pseudomonadati</taxon>
        <taxon>Bacteroidota</taxon>
        <taxon>Chitinophagia</taxon>
        <taxon>Chitinophagales</taxon>
        <taxon>Chitinophagaceae</taxon>
        <taxon>Chitinophaga</taxon>
    </lineage>
</organism>
<dbReference type="GO" id="GO:0016887">
    <property type="term" value="F:ATP hydrolysis activity"/>
    <property type="evidence" value="ECO:0007669"/>
    <property type="project" value="InterPro"/>
</dbReference>
<dbReference type="PANTHER" id="PTHR42781">
    <property type="entry name" value="SPERMIDINE/PUTRESCINE IMPORT ATP-BINDING PROTEIN POTA"/>
    <property type="match status" value="1"/>
</dbReference>
<dbReference type="Proteomes" id="UP000198984">
    <property type="component" value="Unassembled WGS sequence"/>
</dbReference>